<organism evidence="1 2">
    <name type="scientific">Hypoxylon rubiginosum</name>
    <dbReference type="NCBI Taxonomy" id="110542"/>
    <lineage>
        <taxon>Eukaryota</taxon>
        <taxon>Fungi</taxon>
        <taxon>Dikarya</taxon>
        <taxon>Ascomycota</taxon>
        <taxon>Pezizomycotina</taxon>
        <taxon>Sordariomycetes</taxon>
        <taxon>Xylariomycetidae</taxon>
        <taxon>Xylariales</taxon>
        <taxon>Hypoxylaceae</taxon>
        <taxon>Hypoxylon</taxon>
    </lineage>
</organism>
<dbReference type="EMBL" id="MU393477">
    <property type="protein sequence ID" value="KAI4865063.1"/>
    <property type="molecule type" value="Genomic_DNA"/>
</dbReference>
<evidence type="ECO:0000313" key="2">
    <source>
        <dbReference type="Proteomes" id="UP001497700"/>
    </source>
</evidence>
<sequence length="153" mass="18023">MYNALTLYYTDDQDWQPEVCPITLPNGTFYNLNTWAPFLVGDAARVYDEFKRYSIELRTLIARCMADRQEDRPSLQELIDIIRVNIGGGDSAAVDAQRQFDDEKLVDPTKEKPPVDVTRPPPVEDDELLLRFFREYLREPPVREDPYRDYWDE</sequence>
<reference evidence="1 2" key="1">
    <citation type="journal article" date="2022" name="New Phytol.">
        <title>Ecological generalism drives hyperdiversity of secondary metabolite gene clusters in xylarialean endophytes.</title>
        <authorList>
            <person name="Franco M.E.E."/>
            <person name="Wisecaver J.H."/>
            <person name="Arnold A.E."/>
            <person name="Ju Y.M."/>
            <person name="Slot J.C."/>
            <person name="Ahrendt S."/>
            <person name="Moore L.P."/>
            <person name="Eastman K.E."/>
            <person name="Scott K."/>
            <person name="Konkel Z."/>
            <person name="Mondo S.J."/>
            <person name="Kuo A."/>
            <person name="Hayes R.D."/>
            <person name="Haridas S."/>
            <person name="Andreopoulos B."/>
            <person name="Riley R."/>
            <person name="LaButti K."/>
            <person name="Pangilinan J."/>
            <person name="Lipzen A."/>
            <person name="Amirebrahimi M."/>
            <person name="Yan J."/>
            <person name="Adam C."/>
            <person name="Keymanesh K."/>
            <person name="Ng V."/>
            <person name="Louie K."/>
            <person name="Northen T."/>
            <person name="Drula E."/>
            <person name="Henrissat B."/>
            <person name="Hsieh H.M."/>
            <person name="Youens-Clark K."/>
            <person name="Lutzoni F."/>
            <person name="Miadlikowska J."/>
            <person name="Eastwood D.C."/>
            <person name="Hamelin R.C."/>
            <person name="Grigoriev I.V."/>
            <person name="U'Ren J.M."/>
        </authorList>
    </citation>
    <scope>NUCLEOTIDE SEQUENCE [LARGE SCALE GENOMIC DNA]</scope>
    <source>
        <strain evidence="1 2">CBS 119005</strain>
    </source>
</reference>
<evidence type="ECO:0000313" key="1">
    <source>
        <dbReference type="EMBL" id="KAI4865063.1"/>
    </source>
</evidence>
<dbReference type="Proteomes" id="UP001497700">
    <property type="component" value="Unassembled WGS sequence"/>
</dbReference>
<comment type="caution">
    <text evidence="1">The sequence shown here is derived from an EMBL/GenBank/DDBJ whole genome shotgun (WGS) entry which is preliminary data.</text>
</comment>
<protein>
    <submittedName>
        <fullName evidence="1">Uncharacterized protein</fullName>
    </submittedName>
</protein>
<accession>A0ACB9Z1E6</accession>
<name>A0ACB9Z1E6_9PEZI</name>
<gene>
    <name evidence="1" type="ORF">F4820DRAFT_421694</name>
</gene>
<proteinExistence type="predicted"/>
<keyword evidence="2" id="KW-1185">Reference proteome</keyword>